<name>A0ABQ6JJZ3_9ACTN</name>
<protein>
    <recommendedName>
        <fullName evidence="7">NADH:quinone oxidoreductase/Mrp antiporter transmembrane domain-containing protein</fullName>
    </recommendedName>
</protein>
<feature type="transmembrane region" description="Helical" evidence="6">
    <location>
        <begin position="246"/>
        <end position="269"/>
    </location>
</feature>
<feature type="transmembrane region" description="Helical" evidence="6">
    <location>
        <begin position="165"/>
        <end position="187"/>
    </location>
</feature>
<dbReference type="Proteomes" id="UP001157017">
    <property type="component" value="Unassembled WGS sequence"/>
</dbReference>
<comment type="subcellular location">
    <subcellularLocation>
        <location evidence="1">Endomembrane system</location>
        <topology evidence="1">Multi-pass membrane protein</topology>
    </subcellularLocation>
    <subcellularLocation>
        <location evidence="5">Membrane</location>
        <topology evidence="5">Multi-pass membrane protein</topology>
    </subcellularLocation>
</comment>
<evidence type="ECO:0000256" key="6">
    <source>
        <dbReference type="SAM" id="Phobius"/>
    </source>
</evidence>
<dbReference type="EMBL" id="BSUZ01000001">
    <property type="protein sequence ID" value="GMA87886.1"/>
    <property type="molecule type" value="Genomic_DNA"/>
</dbReference>
<feature type="transmembrane region" description="Helical" evidence="6">
    <location>
        <begin position="40"/>
        <end position="61"/>
    </location>
</feature>
<dbReference type="PANTHER" id="PTHR22773">
    <property type="entry name" value="NADH DEHYDROGENASE"/>
    <property type="match status" value="1"/>
</dbReference>
<evidence type="ECO:0000256" key="5">
    <source>
        <dbReference type="RuleBase" id="RU000320"/>
    </source>
</evidence>
<keyword evidence="9" id="KW-1185">Reference proteome</keyword>
<feature type="transmembrane region" description="Helical" evidence="6">
    <location>
        <begin position="132"/>
        <end position="153"/>
    </location>
</feature>
<keyword evidence="2 5" id="KW-0812">Transmembrane</keyword>
<feature type="transmembrane region" description="Helical" evidence="6">
    <location>
        <begin position="208"/>
        <end position="226"/>
    </location>
</feature>
<keyword evidence="4 6" id="KW-0472">Membrane</keyword>
<feature type="domain" description="NADH:quinone oxidoreductase/Mrp antiporter transmembrane" evidence="7">
    <location>
        <begin position="2"/>
        <end position="259"/>
    </location>
</feature>
<evidence type="ECO:0000256" key="2">
    <source>
        <dbReference type="ARBA" id="ARBA00022692"/>
    </source>
</evidence>
<evidence type="ECO:0000256" key="1">
    <source>
        <dbReference type="ARBA" id="ARBA00004127"/>
    </source>
</evidence>
<feature type="transmembrane region" description="Helical" evidence="6">
    <location>
        <begin position="73"/>
        <end position="96"/>
    </location>
</feature>
<organism evidence="8 9">
    <name type="scientific">Angustibacter aerolatus</name>
    <dbReference type="NCBI Taxonomy" id="1162965"/>
    <lineage>
        <taxon>Bacteria</taxon>
        <taxon>Bacillati</taxon>
        <taxon>Actinomycetota</taxon>
        <taxon>Actinomycetes</taxon>
        <taxon>Kineosporiales</taxon>
        <taxon>Kineosporiaceae</taxon>
    </lineage>
</organism>
<evidence type="ECO:0000256" key="4">
    <source>
        <dbReference type="ARBA" id="ARBA00023136"/>
    </source>
</evidence>
<sequence>MLSFGLLALGAALVYASTGSLLLGAPVDTRLGDLAAVHGLGLALLVAGAAFKLSLVPFHLWTPDTYAGAPLPVAAFLSTVSKAAGLTAIVLVLGVGAPERSALWAAPVGGLAVLTMTVGNLVALRQRTAVRLLAWSTVGQAGWVLLPLGGAVGAGRLAGAVAASVAYLLAYVVASLTAFGVVTRVAAGHPLGAAHGLDAYDGLWRRRPVTTLVLGFALLCLAGLPPGVMGVLAKVVALVPVLGVRAWGLVAVAVVNVVLGVAVYLRWAAHLVARPDDPRPEVHPGARPQRLALAMAAAGCLTLSVLPEGLLALLGSAGLG</sequence>
<keyword evidence="3 6" id="KW-1133">Transmembrane helix</keyword>
<reference evidence="9" key="1">
    <citation type="journal article" date="2019" name="Int. J. Syst. Evol. Microbiol.">
        <title>The Global Catalogue of Microorganisms (GCM) 10K type strain sequencing project: providing services to taxonomists for standard genome sequencing and annotation.</title>
        <authorList>
            <consortium name="The Broad Institute Genomics Platform"/>
            <consortium name="The Broad Institute Genome Sequencing Center for Infectious Disease"/>
            <person name="Wu L."/>
            <person name="Ma J."/>
        </authorList>
    </citation>
    <scope>NUCLEOTIDE SEQUENCE [LARGE SCALE GENOMIC DNA]</scope>
    <source>
        <strain evidence="9">NBRC 108730</strain>
    </source>
</reference>
<gene>
    <name evidence="8" type="ORF">GCM10025868_31360</name>
</gene>
<dbReference type="Pfam" id="PF00361">
    <property type="entry name" value="Proton_antipo_M"/>
    <property type="match status" value="1"/>
</dbReference>
<evidence type="ECO:0000313" key="8">
    <source>
        <dbReference type="EMBL" id="GMA87886.1"/>
    </source>
</evidence>
<accession>A0ABQ6JJZ3</accession>
<comment type="caution">
    <text evidence="8">The sequence shown here is derived from an EMBL/GenBank/DDBJ whole genome shotgun (WGS) entry which is preliminary data.</text>
</comment>
<evidence type="ECO:0000256" key="3">
    <source>
        <dbReference type="ARBA" id="ARBA00022989"/>
    </source>
</evidence>
<dbReference type="InterPro" id="IPR001750">
    <property type="entry name" value="ND/Mrp_TM"/>
</dbReference>
<evidence type="ECO:0000259" key="7">
    <source>
        <dbReference type="Pfam" id="PF00361"/>
    </source>
</evidence>
<evidence type="ECO:0000313" key="9">
    <source>
        <dbReference type="Proteomes" id="UP001157017"/>
    </source>
</evidence>
<feature type="transmembrane region" description="Helical" evidence="6">
    <location>
        <begin position="290"/>
        <end position="314"/>
    </location>
</feature>
<proteinExistence type="predicted"/>
<feature type="transmembrane region" description="Helical" evidence="6">
    <location>
        <begin position="102"/>
        <end position="123"/>
    </location>
</feature>